<dbReference type="InterPro" id="IPR050206">
    <property type="entry name" value="FtsK/SpoIIIE/SftA"/>
</dbReference>
<evidence type="ECO:0000256" key="7">
    <source>
        <dbReference type="ARBA" id="ARBA00022829"/>
    </source>
</evidence>
<dbReference type="AlphaFoldDB" id="A0A517PEQ4"/>
<keyword evidence="12" id="KW-0131">Cell cycle</keyword>
<dbReference type="OrthoDB" id="9807790at2"/>
<keyword evidence="8 14" id="KW-0067">ATP-binding</keyword>
<evidence type="ECO:0000256" key="12">
    <source>
        <dbReference type="ARBA" id="ARBA00023306"/>
    </source>
</evidence>
<evidence type="ECO:0000259" key="17">
    <source>
        <dbReference type="PROSITE" id="PS50901"/>
    </source>
</evidence>
<keyword evidence="19" id="KW-1185">Reference proteome</keyword>
<dbReference type="InterPro" id="IPR003593">
    <property type="entry name" value="AAA+_ATPase"/>
</dbReference>
<evidence type="ECO:0000256" key="14">
    <source>
        <dbReference type="PROSITE-ProRule" id="PRU00289"/>
    </source>
</evidence>
<dbReference type="GO" id="GO:0005524">
    <property type="term" value="F:ATP binding"/>
    <property type="evidence" value="ECO:0007669"/>
    <property type="project" value="UniProtKB-UniRule"/>
</dbReference>
<dbReference type="PANTHER" id="PTHR22683:SF41">
    <property type="entry name" value="DNA TRANSLOCASE FTSK"/>
    <property type="match status" value="1"/>
</dbReference>
<dbReference type="Proteomes" id="UP000318741">
    <property type="component" value="Chromosome"/>
</dbReference>
<dbReference type="Pfam" id="PF17854">
    <property type="entry name" value="FtsK_alpha"/>
    <property type="match status" value="1"/>
</dbReference>
<dbReference type="InterPro" id="IPR002543">
    <property type="entry name" value="FtsK_dom"/>
</dbReference>
<dbReference type="InterPro" id="IPR036390">
    <property type="entry name" value="WH_DNA-bd_sf"/>
</dbReference>
<proteinExistence type="inferred from homology"/>
<feature type="region of interest" description="Disordered" evidence="15">
    <location>
        <begin position="688"/>
        <end position="709"/>
    </location>
</feature>
<protein>
    <submittedName>
        <fullName evidence="18">DNA translocase FtsK</fullName>
    </submittedName>
</protein>
<evidence type="ECO:0000313" key="18">
    <source>
        <dbReference type="EMBL" id="QDT17843.1"/>
    </source>
</evidence>
<feature type="region of interest" description="Disordered" evidence="15">
    <location>
        <begin position="208"/>
        <end position="264"/>
    </location>
</feature>
<dbReference type="InterPro" id="IPR025199">
    <property type="entry name" value="FtsK_4TM"/>
</dbReference>
<dbReference type="Pfam" id="PF13491">
    <property type="entry name" value="FtsK_4TM"/>
    <property type="match status" value="1"/>
</dbReference>
<keyword evidence="11 16" id="KW-0472">Membrane</keyword>
<dbReference type="SUPFAM" id="SSF52540">
    <property type="entry name" value="P-loop containing nucleoside triphosphate hydrolases"/>
    <property type="match status" value="1"/>
</dbReference>
<evidence type="ECO:0000256" key="1">
    <source>
        <dbReference type="ARBA" id="ARBA00004651"/>
    </source>
</evidence>
<feature type="compositionally biased region" description="Gly residues" evidence="15">
    <location>
        <begin position="693"/>
        <end position="707"/>
    </location>
</feature>
<reference evidence="18 19" key="1">
    <citation type="submission" date="2019-02" db="EMBL/GenBank/DDBJ databases">
        <title>Deep-cultivation of Planctomycetes and their phenomic and genomic characterization uncovers novel biology.</title>
        <authorList>
            <person name="Wiegand S."/>
            <person name="Jogler M."/>
            <person name="Boedeker C."/>
            <person name="Pinto D."/>
            <person name="Vollmers J."/>
            <person name="Rivas-Marin E."/>
            <person name="Kohn T."/>
            <person name="Peeters S.H."/>
            <person name="Heuer A."/>
            <person name="Rast P."/>
            <person name="Oberbeckmann S."/>
            <person name="Bunk B."/>
            <person name="Jeske O."/>
            <person name="Meyerdierks A."/>
            <person name="Storesund J.E."/>
            <person name="Kallscheuer N."/>
            <person name="Luecker S."/>
            <person name="Lage O.M."/>
            <person name="Pohl T."/>
            <person name="Merkel B.J."/>
            <person name="Hornburger P."/>
            <person name="Mueller R.-W."/>
            <person name="Bruemmer F."/>
            <person name="Labrenz M."/>
            <person name="Spormann A.M."/>
            <person name="Op den Camp H."/>
            <person name="Overmann J."/>
            <person name="Amann R."/>
            <person name="Jetten M.S.M."/>
            <person name="Mascher T."/>
            <person name="Medema M.H."/>
            <person name="Devos D.P."/>
            <person name="Kaster A.-K."/>
            <person name="Ovreas L."/>
            <person name="Rohde M."/>
            <person name="Galperin M.Y."/>
            <person name="Jogler C."/>
        </authorList>
    </citation>
    <scope>NUCLEOTIDE SEQUENCE [LARGE SCALE GENOMIC DNA]</scope>
    <source>
        <strain evidence="18 19">CA12</strain>
    </source>
</reference>
<comment type="similarity">
    <text evidence="2">Belongs to the FtsK/SpoIIIE/SftA family.</text>
</comment>
<evidence type="ECO:0000313" key="19">
    <source>
        <dbReference type="Proteomes" id="UP000318741"/>
    </source>
</evidence>
<evidence type="ECO:0000256" key="15">
    <source>
        <dbReference type="SAM" id="MobiDB-lite"/>
    </source>
</evidence>
<keyword evidence="5 16" id="KW-0812">Transmembrane</keyword>
<evidence type="ECO:0000256" key="5">
    <source>
        <dbReference type="ARBA" id="ARBA00022692"/>
    </source>
</evidence>
<evidence type="ECO:0000256" key="9">
    <source>
        <dbReference type="ARBA" id="ARBA00022989"/>
    </source>
</evidence>
<organism evidence="18 19">
    <name type="scientific">Alienimonas californiensis</name>
    <dbReference type="NCBI Taxonomy" id="2527989"/>
    <lineage>
        <taxon>Bacteria</taxon>
        <taxon>Pseudomonadati</taxon>
        <taxon>Planctomycetota</taxon>
        <taxon>Planctomycetia</taxon>
        <taxon>Planctomycetales</taxon>
        <taxon>Planctomycetaceae</taxon>
        <taxon>Alienimonas</taxon>
    </lineage>
</organism>
<evidence type="ECO:0000256" key="4">
    <source>
        <dbReference type="ARBA" id="ARBA00022618"/>
    </source>
</evidence>
<dbReference type="GO" id="GO:0003677">
    <property type="term" value="F:DNA binding"/>
    <property type="evidence" value="ECO:0007669"/>
    <property type="project" value="UniProtKB-KW"/>
</dbReference>
<dbReference type="Gene3D" id="3.30.980.40">
    <property type="match status" value="1"/>
</dbReference>
<gene>
    <name evidence="18" type="primary">ftsK</name>
    <name evidence="18" type="ORF">CA12_39780</name>
</gene>
<dbReference type="InterPro" id="IPR036388">
    <property type="entry name" value="WH-like_DNA-bd_sf"/>
</dbReference>
<dbReference type="Pfam" id="PF09397">
    <property type="entry name" value="FtsK_gamma"/>
    <property type="match status" value="1"/>
</dbReference>
<name>A0A517PEQ4_9PLAN</name>
<keyword evidence="4" id="KW-0132">Cell division</keyword>
<dbReference type="Gene3D" id="1.10.10.10">
    <property type="entry name" value="Winged helix-like DNA-binding domain superfamily/Winged helix DNA-binding domain"/>
    <property type="match status" value="1"/>
</dbReference>
<dbReference type="RefSeq" id="WP_145360841.1">
    <property type="nucleotide sequence ID" value="NZ_CP036265.1"/>
</dbReference>
<dbReference type="GO" id="GO:0051301">
    <property type="term" value="P:cell division"/>
    <property type="evidence" value="ECO:0007669"/>
    <property type="project" value="UniProtKB-KW"/>
</dbReference>
<evidence type="ECO:0000256" key="16">
    <source>
        <dbReference type="SAM" id="Phobius"/>
    </source>
</evidence>
<feature type="transmembrane region" description="Helical" evidence="16">
    <location>
        <begin position="97"/>
        <end position="122"/>
    </location>
</feature>
<feature type="transmembrane region" description="Helical" evidence="16">
    <location>
        <begin position="12"/>
        <end position="30"/>
    </location>
</feature>
<feature type="compositionally biased region" description="Basic and acidic residues" evidence="15">
    <location>
        <begin position="208"/>
        <end position="224"/>
    </location>
</feature>
<keyword evidence="7" id="KW-0159">Chromosome partition</keyword>
<evidence type="ECO:0000256" key="13">
    <source>
        <dbReference type="ARBA" id="ARBA00025923"/>
    </source>
</evidence>
<dbReference type="GO" id="GO:0007059">
    <property type="term" value="P:chromosome segregation"/>
    <property type="evidence" value="ECO:0007669"/>
    <property type="project" value="UniProtKB-KW"/>
</dbReference>
<feature type="domain" description="FtsK" evidence="17">
    <location>
        <begin position="424"/>
        <end position="630"/>
    </location>
</feature>
<accession>A0A517PEQ4</accession>
<dbReference type="InterPro" id="IPR027417">
    <property type="entry name" value="P-loop_NTPase"/>
</dbReference>
<comment type="subcellular location">
    <subcellularLocation>
        <location evidence="1">Cell membrane</location>
        <topology evidence="1">Multi-pass membrane protein</topology>
    </subcellularLocation>
</comment>
<feature type="transmembrane region" description="Helical" evidence="16">
    <location>
        <begin position="142"/>
        <end position="162"/>
    </location>
</feature>
<dbReference type="Gene3D" id="3.40.50.300">
    <property type="entry name" value="P-loop containing nucleotide triphosphate hydrolases"/>
    <property type="match status" value="1"/>
</dbReference>
<dbReference type="InterPro" id="IPR041027">
    <property type="entry name" value="FtsK_alpha"/>
</dbReference>
<evidence type="ECO:0000256" key="3">
    <source>
        <dbReference type="ARBA" id="ARBA00022475"/>
    </source>
</evidence>
<dbReference type="EMBL" id="CP036265">
    <property type="protein sequence ID" value="QDT17843.1"/>
    <property type="molecule type" value="Genomic_DNA"/>
</dbReference>
<comment type="subunit">
    <text evidence="13">Homohexamer. Forms a ring that surrounds DNA.</text>
</comment>
<dbReference type="PROSITE" id="PS50901">
    <property type="entry name" value="FTSK"/>
    <property type="match status" value="1"/>
</dbReference>
<dbReference type="SUPFAM" id="SSF46785">
    <property type="entry name" value="Winged helix' DNA-binding domain"/>
    <property type="match status" value="1"/>
</dbReference>
<keyword evidence="9 16" id="KW-1133">Transmembrane helix</keyword>
<dbReference type="GO" id="GO:0005886">
    <property type="term" value="C:plasma membrane"/>
    <property type="evidence" value="ECO:0007669"/>
    <property type="project" value="UniProtKB-SubCell"/>
</dbReference>
<evidence type="ECO:0000256" key="2">
    <source>
        <dbReference type="ARBA" id="ARBA00006474"/>
    </source>
</evidence>
<dbReference type="InterPro" id="IPR018541">
    <property type="entry name" value="Ftsk_gamma"/>
</dbReference>
<keyword evidence="6 14" id="KW-0547">Nucleotide-binding</keyword>
<evidence type="ECO:0000256" key="10">
    <source>
        <dbReference type="ARBA" id="ARBA00023125"/>
    </source>
</evidence>
<dbReference type="Pfam" id="PF01580">
    <property type="entry name" value="FtsK_SpoIIIE"/>
    <property type="match status" value="1"/>
</dbReference>
<keyword evidence="10" id="KW-0238">DNA-binding</keyword>
<dbReference type="SMART" id="SM00382">
    <property type="entry name" value="AAA"/>
    <property type="match status" value="1"/>
</dbReference>
<dbReference type="KEGG" id="acaf:CA12_39780"/>
<evidence type="ECO:0000256" key="11">
    <source>
        <dbReference type="ARBA" id="ARBA00023136"/>
    </source>
</evidence>
<evidence type="ECO:0000256" key="6">
    <source>
        <dbReference type="ARBA" id="ARBA00022741"/>
    </source>
</evidence>
<evidence type="ECO:0000256" key="8">
    <source>
        <dbReference type="ARBA" id="ARBA00022840"/>
    </source>
</evidence>
<dbReference type="SMART" id="SM00843">
    <property type="entry name" value="Ftsk_gamma"/>
    <property type="match status" value="1"/>
</dbReference>
<sequence length="782" mass="82606">MIDVKRLGQDLAALALLAVTAFLGLALFSFDPADLAGGTVWPSHEEPTNLCGPAGARAAWHLRNLLGLGAWLFWIRLAWVDLRLFARDATAEPVLKLVGWGLTLFGVCAGLAALLPGANVGVPTGGGGLLGAGCSAVLNDNFSAVGAGVLLAAVVAAGLLLAGDLAVMGAVATTAGGAAAVPFTAAGRAFHGVRDGVSRWQADRRAAAAQRAAEREAKRAEKAARKAAVVAEKQADPVEIPTPPKPQAKAAPAPVPTEPEPKRVPVKEKKAFRVNLPAGPAKSAGTRKHLLPPTDLLAPPEPFPFEELAAKAQAAAETLERTFSDFGLNVTVSEIDTGPVVTQFELELEKGLRVNKVAALADDLAVALRVPAVRIVNPIPGKNTVGVEVPNDTRVMVRLREIAETAQGADEMAIPIFLGKDVSGAPLVVDLAKMPHLLIAGRTGTGKSVCLNTLILSMLLSRTPDEVKMLMIDPKMVELSPYKTLPHLMHPVITDMKKAEAVLAWAVDKMEERYDLLARCGVRHLTDFNAMSRAQKLDKMGLSELHEEADALTEKMPYIVIVADEMADLMMTNGKEVESHIIRLAQKSRAVGIHLVLATQKPTVDVITGLIKSNLPARISFQVASKSDSRVVLDESGAERLLGNGDMLYLTPGTSSLVRSQGAYVGGAEIDRVIDFFGDCEPEYDESIEQATTGGGPGGGGEGGGLHGSDRDDMYIQAVECVVREGRGSTSLLQRALGVGYGRAARMIDHMAEDGFLSGHNGSQAREVLLDMDAFEELRAAG</sequence>
<keyword evidence="3" id="KW-1003">Cell membrane</keyword>
<dbReference type="PANTHER" id="PTHR22683">
    <property type="entry name" value="SPORULATION PROTEIN RELATED"/>
    <property type="match status" value="1"/>
</dbReference>
<feature type="transmembrane region" description="Helical" evidence="16">
    <location>
        <begin position="65"/>
        <end position="85"/>
    </location>
</feature>
<feature type="binding site" evidence="14">
    <location>
        <begin position="441"/>
        <end position="448"/>
    </location>
    <ligand>
        <name>ATP</name>
        <dbReference type="ChEBI" id="CHEBI:30616"/>
    </ligand>
</feature>